<evidence type="ECO:0000313" key="2">
    <source>
        <dbReference type="Proteomes" id="UP000198382"/>
    </source>
</evidence>
<organism evidence="1 2">
    <name type="scientific">Flavobacterium frigidimaris</name>
    <dbReference type="NCBI Taxonomy" id="262320"/>
    <lineage>
        <taxon>Bacteria</taxon>
        <taxon>Pseudomonadati</taxon>
        <taxon>Bacteroidota</taxon>
        <taxon>Flavobacteriia</taxon>
        <taxon>Flavobacteriales</taxon>
        <taxon>Flavobacteriaceae</taxon>
        <taxon>Flavobacterium</taxon>
    </lineage>
</organism>
<protein>
    <submittedName>
        <fullName evidence="1">Uncharacterized protein</fullName>
    </submittedName>
</protein>
<keyword evidence="2" id="KW-1185">Reference proteome</keyword>
<gene>
    <name evidence="1" type="ORF">B0A65_01275</name>
</gene>
<reference evidence="1 2" key="1">
    <citation type="submission" date="2016-11" db="EMBL/GenBank/DDBJ databases">
        <title>Whole genomes of Flavobacteriaceae.</title>
        <authorList>
            <person name="Stine C."/>
            <person name="Li C."/>
            <person name="Tadesse D."/>
        </authorList>
    </citation>
    <scope>NUCLEOTIDE SEQUENCE [LARGE SCALE GENOMIC DNA]</scope>
    <source>
        <strain evidence="1 2">DSM 15937</strain>
    </source>
</reference>
<sequence>MVVWLTSTNFGFEYIKYTRTTAFILDSLSFFEQIEAKKGNLSTLVKSWHKNALKKKIPGQIRTKKFRFETLQSIF</sequence>
<dbReference type="Proteomes" id="UP000198382">
    <property type="component" value="Unassembled WGS sequence"/>
</dbReference>
<dbReference type="EMBL" id="MUGV01000004">
    <property type="protein sequence ID" value="OXA82021.1"/>
    <property type="molecule type" value="Genomic_DNA"/>
</dbReference>
<name>A0ABX4BWH5_FLAFR</name>
<comment type="caution">
    <text evidence="1">The sequence shown here is derived from an EMBL/GenBank/DDBJ whole genome shotgun (WGS) entry which is preliminary data.</text>
</comment>
<accession>A0ABX4BWH5</accession>
<proteinExistence type="predicted"/>
<evidence type="ECO:0000313" key="1">
    <source>
        <dbReference type="EMBL" id="OXA82021.1"/>
    </source>
</evidence>